<dbReference type="EMBL" id="FNUY01000009">
    <property type="protein sequence ID" value="SEG69237.1"/>
    <property type="molecule type" value="Genomic_DNA"/>
</dbReference>
<name>A0A1H6C905_9HYPH</name>
<reference evidence="1 2" key="1">
    <citation type="submission" date="2016-10" db="EMBL/GenBank/DDBJ databases">
        <authorList>
            <person name="de Groot N.N."/>
        </authorList>
    </citation>
    <scope>NUCLEOTIDE SEQUENCE [LARGE SCALE GENOMIC DNA]</scope>
    <source>
        <strain evidence="1 2">DSM 26656</strain>
    </source>
</reference>
<sequence>MRLLGWPLAILTRPFGPDNCCVRSDGDAGSGATLLSLEVHTATEDCNALLEVLARPAGEGGTPPFSKLLRSSQRSGVRTYAENAPFDMKEYLKSRGYRWSDGSDGRPRAWWIEIDDELEEEELRYLRTEIYGWEDTEPLQCGLRRSIDIKPRASA</sequence>
<keyword evidence="2" id="KW-1185">Reference proteome</keyword>
<dbReference type="AlphaFoldDB" id="A0A1H6C905"/>
<accession>A0A1H6C905</accession>
<evidence type="ECO:0000313" key="1">
    <source>
        <dbReference type="EMBL" id="SEG69237.1"/>
    </source>
</evidence>
<gene>
    <name evidence="1" type="ORF">SAMN04488115_109130</name>
</gene>
<organism evidence="1 2">
    <name type="scientific">Bosea lathyri</name>
    <dbReference type="NCBI Taxonomy" id="1036778"/>
    <lineage>
        <taxon>Bacteria</taxon>
        <taxon>Pseudomonadati</taxon>
        <taxon>Pseudomonadota</taxon>
        <taxon>Alphaproteobacteria</taxon>
        <taxon>Hyphomicrobiales</taxon>
        <taxon>Boseaceae</taxon>
        <taxon>Bosea</taxon>
    </lineage>
</organism>
<proteinExistence type="predicted"/>
<dbReference type="Proteomes" id="UP000236743">
    <property type="component" value="Unassembled WGS sequence"/>
</dbReference>
<protein>
    <submittedName>
        <fullName evidence="1">Uncharacterized protein</fullName>
    </submittedName>
</protein>
<evidence type="ECO:0000313" key="2">
    <source>
        <dbReference type="Proteomes" id="UP000236743"/>
    </source>
</evidence>